<dbReference type="SUPFAM" id="SSF53822">
    <property type="entry name" value="Periplasmic binding protein-like I"/>
    <property type="match status" value="1"/>
</dbReference>
<feature type="signal peptide" evidence="4">
    <location>
        <begin position="1"/>
        <end position="28"/>
    </location>
</feature>
<dbReference type="AlphaFoldDB" id="A0A2T0BBT3"/>
<sequence length="331" mass="35912">MKNIKVFCSICCPIFIALFLVSCGNSNSSTKVNESLESKDEEEIYIPIISKGWQHQYWQSVKMGANKAAKDYNVRITFEGPEGDAAINKQIEMIESALSKEPSALVLAACNSDAVIPQLEKAKAANIPIIGFDSGVDSDIPITMVATDNEVASSAAADKLAAAIGQEGEIAVICHDSVSTTGTERRDGFVNQMKEKYPNIKVVAVEYSGGDHDISQNITRTIIDKYPNIKGIFATNEGSAYGLINGVIEKDKVGKIVLVGFDAGKLQKESVRNGTMLGAISQDPFNIGYKAVEAAYKASKGEELTSTIDTGYKWYDKTNMDDEDMKTLLYD</sequence>
<name>A0A2T0BBT3_9CLOT</name>
<dbReference type="PANTHER" id="PTHR46847:SF1">
    <property type="entry name" value="D-ALLOSE-BINDING PERIPLASMIC PROTEIN-RELATED"/>
    <property type="match status" value="1"/>
</dbReference>
<organism evidence="6 7">
    <name type="scientific">Clostridium vincentii</name>
    <dbReference type="NCBI Taxonomy" id="52704"/>
    <lineage>
        <taxon>Bacteria</taxon>
        <taxon>Bacillati</taxon>
        <taxon>Bacillota</taxon>
        <taxon>Clostridia</taxon>
        <taxon>Eubacteriales</taxon>
        <taxon>Clostridiaceae</taxon>
        <taxon>Clostridium</taxon>
    </lineage>
</organism>
<evidence type="ECO:0000313" key="7">
    <source>
        <dbReference type="Proteomes" id="UP000239471"/>
    </source>
</evidence>
<dbReference type="Pfam" id="PF13407">
    <property type="entry name" value="Peripla_BP_4"/>
    <property type="match status" value="1"/>
</dbReference>
<comment type="caution">
    <text evidence="6">The sequence shown here is derived from an EMBL/GenBank/DDBJ whole genome shotgun (WGS) entry which is preliminary data.</text>
</comment>
<keyword evidence="3 4" id="KW-0732">Signal</keyword>
<dbReference type="Proteomes" id="UP000239471">
    <property type="component" value="Unassembled WGS sequence"/>
</dbReference>
<evidence type="ECO:0000259" key="5">
    <source>
        <dbReference type="Pfam" id="PF13407"/>
    </source>
</evidence>
<evidence type="ECO:0000256" key="4">
    <source>
        <dbReference type="SAM" id="SignalP"/>
    </source>
</evidence>
<feature type="chain" id="PRO_5015485312" evidence="4">
    <location>
        <begin position="29"/>
        <end position="331"/>
    </location>
</feature>
<feature type="domain" description="Periplasmic binding protein" evidence="5">
    <location>
        <begin position="48"/>
        <end position="303"/>
    </location>
</feature>
<keyword evidence="7" id="KW-1185">Reference proteome</keyword>
<dbReference type="InterPro" id="IPR028082">
    <property type="entry name" value="Peripla_BP_I"/>
</dbReference>
<dbReference type="EMBL" id="PVXQ01000031">
    <property type="protein sequence ID" value="PRR81361.1"/>
    <property type="molecule type" value="Genomic_DNA"/>
</dbReference>
<protein>
    <submittedName>
        <fullName evidence="6">D-allose-binding periplasmic protein</fullName>
    </submittedName>
</protein>
<dbReference type="PANTHER" id="PTHR46847">
    <property type="entry name" value="D-ALLOSE-BINDING PERIPLASMIC PROTEIN-RELATED"/>
    <property type="match status" value="1"/>
</dbReference>
<comment type="similarity">
    <text evidence="2">Belongs to the bacterial solute-binding protein 2 family.</text>
</comment>
<dbReference type="GO" id="GO:0030313">
    <property type="term" value="C:cell envelope"/>
    <property type="evidence" value="ECO:0007669"/>
    <property type="project" value="UniProtKB-SubCell"/>
</dbReference>
<evidence type="ECO:0000256" key="3">
    <source>
        <dbReference type="ARBA" id="ARBA00022729"/>
    </source>
</evidence>
<reference evidence="6 7" key="1">
    <citation type="submission" date="2018-03" db="EMBL/GenBank/DDBJ databases">
        <title>Genome sequence of Clostridium vincentii DSM 10228.</title>
        <authorList>
            <person name="Poehlein A."/>
            <person name="Daniel R."/>
        </authorList>
    </citation>
    <scope>NUCLEOTIDE SEQUENCE [LARGE SCALE GENOMIC DNA]</scope>
    <source>
        <strain evidence="6 7">DSM 10228</strain>
    </source>
</reference>
<proteinExistence type="inferred from homology"/>
<accession>A0A2T0BBT3</accession>
<dbReference type="GO" id="GO:0030246">
    <property type="term" value="F:carbohydrate binding"/>
    <property type="evidence" value="ECO:0007669"/>
    <property type="project" value="UniProtKB-ARBA"/>
</dbReference>
<gene>
    <name evidence="6" type="primary">alsB</name>
    <name evidence="6" type="ORF">CLVI_25940</name>
</gene>
<dbReference type="Gene3D" id="3.40.50.2300">
    <property type="match status" value="2"/>
</dbReference>
<dbReference type="OrthoDB" id="9800520at2"/>
<evidence type="ECO:0000313" key="6">
    <source>
        <dbReference type="EMBL" id="PRR81361.1"/>
    </source>
</evidence>
<dbReference type="PROSITE" id="PS51257">
    <property type="entry name" value="PROKAR_LIPOPROTEIN"/>
    <property type="match status" value="1"/>
</dbReference>
<comment type="subcellular location">
    <subcellularLocation>
        <location evidence="1">Cell envelope</location>
    </subcellularLocation>
</comment>
<dbReference type="RefSeq" id="WP_106060511.1">
    <property type="nucleotide sequence ID" value="NZ_PVXQ01000031.1"/>
</dbReference>
<dbReference type="CDD" id="cd20005">
    <property type="entry name" value="PBP1_ABC_sugar_binding-like"/>
    <property type="match status" value="1"/>
</dbReference>
<dbReference type="InterPro" id="IPR025997">
    <property type="entry name" value="SBP_2_dom"/>
</dbReference>
<evidence type="ECO:0000256" key="1">
    <source>
        <dbReference type="ARBA" id="ARBA00004196"/>
    </source>
</evidence>
<evidence type="ECO:0000256" key="2">
    <source>
        <dbReference type="ARBA" id="ARBA00007639"/>
    </source>
</evidence>